<dbReference type="InterPro" id="IPR024788">
    <property type="entry name" value="Malectin-like_Carb-bd_dom"/>
</dbReference>
<keyword evidence="8 12" id="KW-0067">ATP-binding</keyword>
<dbReference type="PROSITE" id="PS50011">
    <property type="entry name" value="PROTEIN_KINASE_DOM"/>
    <property type="match status" value="1"/>
</dbReference>
<evidence type="ECO:0000256" key="7">
    <source>
        <dbReference type="ARBA" id="ARBA00022777"/>
    </source>
</evidence>
<dbReference type="FunFam" id="2.60.120.430:FF:000005">
    <property type="entry name" value="Putative receptor-like protein kinase"/>
    <property type="match status" value="1"/>
</dbReference>
<dbReference type="InterPro" id="IPR008271">
    <property type="entry name" value="Ser/Thr_kinase_AS"/>
</dbReference>
<feature type="domain" description="Protein kinase" evidence="16">
    <location>
        <begin position="545"/>
        <end position="820"/>
    </location>
</feature>
<dbReference type="Gene3D" id="2.60.120.430">
    <property type="entry name" value="Galactose-binding lectin"/>
    <property type="match status" value="2"/>
</dbReference>
<gene>
    <name evidence="17" type="ORF">ZOSMA_222G00140</name>
</gene>
<feature type="compositionally biased region" description="Polar residues" evidence="13">
    <location>
        <begin position="874"/>
        <end position="884"/>
    </location>
</feature>
<dbReference type="SUPFAM" id="SSF56112">
    <property type="entry name" value="Protein kinase-like (PK-like)"/>
    <property type="match status" value="1"/>
</dbReference>
<dbReference type="SMART" id="SM00220">
    <property type="entry name" value="S_TKc"/>
    <property type="match status" value="1"/>
</dbReference>
<evidence type="ECO:0000256" key="6">
    <source>
        <dbReference type="ARBA" id="ARBA00022741"/>
    </source>
</evidence>
<keyword evidence="6 12" id="KW-0547">Nucleotide-binding</keyword>
<evidence type="ECO:0000259" key="16">
    <source>
        <dbReference type="PROSITE" id="PS50011"/>
    </source>
</evidence>
<dbReference type="GO" id="GO:0004674">
    <property type="term" value="F:protein serine/threonine kinase activity"/>
    <property type="evidence" value="ECO:0007669"/>
    <property type="project" value="UniProtKB-KW"/>
</dbReference>
<evidence type="ECO:0000256" key="2">
    <source>
        <dbReference type="ARBA" id="ARBA00022527"/>
    </source>
</evidence>
<dbReference type="PROSITE" id="PS00107">
    <property type="entry name" value="PROTEIN_KINASE_ATP"/>
    <property type="match status" value="1"/>
</dbReference>
<evidence type="ECO:0000256" key="1">
    <source>
        <dbReference type="ARBA" id="ARBA00004479"/>
    </source>
</evidence>
<dbReference type="Gene3D" id="3.30.200.20">
    <property type="entry name" value="Phosphorylase Kinase, domain 1"/>
    <property type="match status" value="1"/>
</dbReference>
<evidence type="ECO:0000256" key="11">
    <source>
        <dbReference type="ARBA" id="ARBA00023180"/>
    </source>
</evidence>
<evidence type="ECO:0000256" key="12">
    <source>
        <dbReference type="PROSITE-ProRule" id="PRU10141"/>
    </source>
</evidence>
<evidence type="ECO:0000256" key="9">
    <source>
        <dbReference type="ARBA" id="ARBA00022989"/>
    </source>
</evidence>
<dbReference type="OrthoDB" id="264917at2759"/>
<evidence type="ECO:0000313" key="17">
    <source>
        <dbReference type="EMBL" id="KMZ69069.1"/>
    </source>
</evidence>
<evidence type="ECO:0000256" key="15">
    <source>
        <dbReference type="SAM" id="SignalP"/>
    </source>
</evidence>
<protein>
    <submittedName>
        <fullName evidence="17">Protein kinase superfamily protein</fullName>
    </submittedName>
</protein>
<feature type="compositionally biased region" description="Polar residues" evidence="13">
    <location>
        <begin position="497"/>
        <end position="506"/>
    </location>
</feature>
<keyword evidence="10 14" id="KW-0472">Membrane</keyword>
<evidence type="ECO:0000313" key="18">
    <source>
        <dbReference type="Proteomes" id="UP000036987"/>
    </source>
</evidence>
<comment type="subcellular location">
    <subcellularLocation>
        <location evidence="1">Membrane</location>
        <topology evidence="1">Single-pass type I membrane protein</topology>
    </subcellularLocation>
</comment>
<feature type="compositionally biased region" description="Acidic residues" evidence="13">
    <location>
        <begin position="827"/>
        <end position="837"/>
    </location>
</feature>
<dbReference type="InterPro" id="IPR000719">
    <property type="entry name" value="Prot_kinase_dom"/>
</dbReference>
<dbReference type="EMBL" id="LFYR01000791">
    <property type="protein sequence ID" value="KMZ69069.1"/>
    <property type="molecule type" value="Genomic_DNA"/>
</dbReference>
<dbReference type="STRING" id="29655.A0A0K9PJC8"/>
<reference evidence="18" key="1">
    <citation type="journal article" date="2016" name="Nature">
        <title>The genome of the seagrass Zostera marina reveals angiosperm adaptation to the sea.</title>
        <authorList>
            <person name="Olsen J.L."/>
            <person name="Rouze P."/>
            <person name="Verhelst B."/>
            <person name="Lin Y.-C."/>
            <person name="Bayer T."/>
            <person name="Collen J."/>
            <person name="Dattolo E."/>
            <person name="De Paoli E."/>
            <person name="Dittami S."/>
            <person name="Maumus F."/>
            <person name="Michel G."/>
            <person name="Kersting A."/>
            <person name="Lauritano C."/>
            <person name="Lohaus R."/>
            <person name="Toepel M."/>
            <person name="Tonon T."/>
            <person name="Vanneste K."/>
            <person name="Amirebrahimi M."/>
            <person name="Brakel J."/>
            <person name="Bostroem C."/>
            <person name="Chovatia M."/>
            <person name="Grimwood J."/>
            <person name="Jenkins J.W."/>
            <person name="Jueterbock A."/>
            <person name="Mraz A."/>
            <person name="Stam W.T."/>
            <person name="Tice H."/>
            <person name="Bornberg-Bauer E."/>
            <person name="Green P.J."/>
            <person name="Pearson G.A."/>
            <person name="Procaccini G."/>
            <person name="Duarte C.M."/>
            <person name="Schmutz J."/>
            <person name="Reusch T.B.H."/>
            <person name="Van de Peer Y."/>
        </authorList>
    </citation>
    <scope>NUCLEOTIDE SEQUENCE [LARGE SCALE GENOMIC DNA]</scope>
    <source>
        <strain evidence="18">cv. Finnish</strain>
    </source>
</reference>
<dbReference type="InterPro" id="IPR017441">
    <property type="entry name" value="Protein_kinase_ATP_BS"/>
</dbReference>
<keyword evidence="3" id="KW-0808">Transferase</keyword>
<keyword evidence="4 14" id="KW-0812">Transmembrane</keyword>
<dbReference type="PANTHER" id="PTHR27003:SF296">
    <property type="entry name" value="PROTEIN KINASE DOMAIN-CONTAINING PROTEIN"/>
    <property type="match status" value="1"/>
</dbReference>
<dbReference type="InterPro" id="IPR001245">
    <property type="entry name" value="Ser-Thr/Tyr_kinase_cat_dom"/>
</dbReference>
<dbReference type="GO" id="GO:0005524">
    <property type="term" value="F:ATP binding"/>
    <property type="evidence" value="ECO:0007669"/>
    <property type="project" value="UniProtKB-UniRule"/>
</dbReference>
<dbReference type="GO" id="GO:0005886">
    <property type="term" value="C:plasma membrane"/>
    <property type="evidence" value="ECO:0000318"/>
    <property type="project" value="GO_Central"/>
</dbReference>
<evidence type="ECO:0000256" key="10">
    <source>
        <dbReference type="ARBA" id="ARBA00023136"/>
    </source>
</evidence>
<evidence type="ECO:0000256" key="4">
    <source>
        <dbReference type="ARBA" id="ARBA00022692"/>
    </source>
</evidence>
<dbReference type="FunFam" id="2.60.120.430:FF:000001">
    <property type="entry name" value="Receptor-like protein kinase FERONIA"/>
    <property type="match status" value="1"/>
</dbReference>
<dbReference type="Gene3D" id="1.10.510.10">
    <property type="entry name" value="Transferase(Phosphotransferase) domain 1"/>
    <property type="match status" value="1"/>
</dbReference>
<feature type="chain" id="PRO_5005527964" evidence="15">
    <location>
        <begin position="26"/>
        <end position="884"/>
    </location>
</feature>
<keyword evidence="2" id="KW-0723">Serine/threonine-protein kinase</keyword>
<keyword evidence="5 15" id="KW-0732">Signal</keyword>
<comment type="caution">
    <text evidence="17">The sequence shown here is derived from an EMBL/GenBank/DDBJ whole genome shotgun (WGS) entry which is preliminary data.</text>
</comment>
<dbReference type="InterPro" id="IPR045272">
    <property type="entry name" value="ANXUR1/2-like"/>
</dbReference>
<sequence length="884" mass="98495">MTSGEIRYLLLFLLLFLVVPTVVISSKSQPKFTPKDNYLIDCGSPEPTKLEDGRIFKSDKQSSSFLSTSEDVKATAVEKVHNKTSSMSSYALLMFPFMDLYMSARIFPDKSTYSFFISEPGRHWVRLYFFPMKNPDYNFTAAVFTVTAEKTVLLRDFSCPTPLPVLKEYLINLKKDRVSLVFTPAPKSIAFINAIEVVSAPGDLIKNTAINVVSPNTHLPNKEFTGMDNHALQLTQRINVGGPLILPSNDPLFRGWQKQDTFLKTRSFARNVSISTKKIKYPGENKINSQLVAPAKVYSTCEKMINANVAAPNFNITWEFPIDGGGFSYLLRLHLCDIISKQLNDLYFNIYVNGLDAAANLDLSTLTSALSTAYYTDLFLGEDFIHSDNIIRVQIGPSDNTETGAKNAILNGVEVFKMSNVAGSLDGLYSIDGLYKGVPPEKKKDETVAWFGLVLSFFAIIVCAVVFYKWRRRPADWHLKGSLSSWLLPIRTPKNTTKLNSSSRTGSNRRYSSRKSKSSNFFSAGTIGIGRFYSFSEVQEATRNFAEKSVIGVGGFGKVYMGNLEDGTKIAVKRGNPSSEQGINEFQTEIQLLSKLRHRHLVSLMGYCDEDTEMILVYEFMSNGPLNDHLYGPGGPNGALSWKRRLEICIGAARGLHYLHTGAAEGIIHRDVKTTNILLDEAYVAKVADFGLSKTGPSMEQTHVSTAVKGSFGYLDPEYFRRQQLTDKSDVYSFGVVLIEVLCARPVIDPSLPREQVNLAEWAMKMHRKGMLDKIIDPNLNGKISTASLKKYMEAAEKCISEYGSDRPAMGDVLWNLEYSLQLQESSMDESDIEESESGGGGKHIELKPLPKILEEEEEEREKGDNGGEEILESSKSGYSYNGS</sequence>
<evidence type="ECO:0000256" key="5">
    <source>
        <dbReference type="ARBA" id="ARBA00022729"/>
    </source>
</evidence>
<dbReference type="InterPro" id="IPR011009">
    <property type="entry name" value="Kinase-like_dom_sf"/>
</dbReference>
<keyword evidence="11" id="KW-0325">Glycoprotein</keyword>
<dbReference type="PROSITE" id="PS00108">
    <property type="entry name" value="PROTEIN_KINASE_ST"/>
    <property type="match status" value="1"/>
</dbReference>
<proteinExistence type="predicted"/>
<dbReference type="OMA" id="KWITWLI"/>
<dbReference type="FunFam" id="3.30.200.20:FF:000039">
    <property type="entry name" value="receptor-like protein kinase FERONIA"/>
    <property type="match status" value="1"/>
</dbReference>
<accession>A0A0K9PJC8</accession>
<dbReference type="AlphaFoldDB" id="A0A0K9PJC8"/>
<dbReference type="Pfam" id="PF12819">
    <property type="entry name" value="Malectin_like"/>
    <property type="match status" value="1"/>
</dbReference>
<feature type="region of interest" description="Disordered" evidence="13">
    <location>
        <begin position="826"/>
        <end position="884"/>
    </location>
</feature>
<evidence type="ECO:0000256" key="13">
    <source>
        <dbReference type="SAM" id="MobiDB-lite"/>
    </source>
</evidence>
<feature type="region of interest" description="Disordered" evidence="13">
    <location>
        <begin position="497"/>
        <end position="518"/>
    </location>
</feature>
<dbReference type="PANTHER" id="PTHR27003">
    <property type="entry name" value="OS07G0166700 PROTEIN"/>
    <property type="match status" value="1"/>
</dbReference>
<feature type="transmembrane region" description="Helical" evidence="14">
    <location>
        <begin position="448"/>
        <end position="470"/>
    </location>
</feature>
<dbReference type="Proteomes" id="UP000036987">
    <property type="component" value="Unassembled WGS sequence"/>
</dbReference>
<evidence type="ECO:0000256" key="3">
    <source>
        <dbReference type="ARBA" id="ARBA00022679"/>
    </source>
</evidence>
<evidence type="ECO:0000256" key="14">
    <source>
        <dbReference type="SAM" id="Phobius"/>
    </source>
</evidence>
<organism evidence="17 18">
    <name type="scientific">Zostera marina</name>
    <name type="common">Eelgrass</name>
    <dbReference type="NCBI Taxonomy" id="29655"/>
    <lineage>
        <taxon>Eukaryota</taxon>
        <taxon>Viridiplantae</taxon>
        <taxon>Streptophyta</taxon>
        <taxon>Embryophyta</taxon>
        <taxon>Tracheophyta</taxon>
        <taxon>Spermatophyta</taxon>
        <taxon>Magnoliopsida</taxon>
        <taxon>Liliopsida</taxon>
        <taxon>Zosteraceae</taxon>
        <taxon>Zostera</taxon>
    </lineage>
</organism>
<feature type="binding site" evidence="12">
    <location>
        <position position="573"/>
    </location>
    <ligand>
        <name>ATP</name>
        <dbReference type="ChEBI" id="CHEBI:30616"/>
    </ligand>
</feature>
<name>A0A0K9PJC8_ZOSMR</name>
<keyword evidence="9 14" id="KW-1133">Transmembrane helix</keyword>
<evidence type="ECO:0000256" key="8">
    <source>
        <dbReference type="ARBA" id="ARBA00022840"/>
    </source>
</evidence>
<dbReference type="CDD" id="cd14066">
    <property type="entry name" value="STKc_IRAK"/>
    <property type="match status" value="1"/>
</dbReference>
<dbReference type="FunFam" id="1.10.510.10:FF:000058">
    <property type="entry name" value="Receptor-like protein kinase FERONIA"/>
    <property type="match status" value="1"/>
</dbReference>
<keyword evidence="7 17" id="KW-0418">Kinase</keyword>
<keyword evidence="18" id="KW-1185">Reference proteome</keyword>
<dbReference type="GO" id="GO:0004714">
    <property type="term" value="F:transmembrane receptor protein tyrosine kinase activity"/>
    <property type="evidence" value="ECO:0007669"/>
    <property type="project" value="InterPro"/>
</dbReference>
<dbReference type="Pfam" id="PF07714">
    <property type="entry name" value="PK_Tyr_Ser-Thr"/>
    <property type="match status" value="1"/>
</dbReference>
<dbReference type="GO" id="GO:0004672">
    <property type="term" value="F:protein kinase activity"/>
    <property type="evidence" value="ECO:0000318"/>
    <property type="project" value="GO_Central"/>
</dbReference>
<feature type="signal peptide" evidence="15">
    <location>
        <begin position="1"/>
        <end position="25"/>
    </location>
</feature>